<name>A0A975F9C9_9GAMM</name>
<dbReference type="RefSeq" id="WP_210218348.1">
    <property type="nucleotide sequence ID" value="NZ_CP072793.1"/>
</dbReference>
<dbReference type="AlphaFoldDB" id="A0A975F9C9"/>
<protein>
    <submittedName>
        <fullName evidence="1">Uncharacterized protein</fullName>
    </submittedName>
</protein>
<gene>
    <name evidence="1" type="ORF">J9260_14055</name>
</gene>
<evidence type="ECO:0000313" key="2">
    <source>
        <dbReference type="Proteomes" id="UP000672009"/>
    </source>
</evidence>
<sequence>MQRLPNTRVVVFYDKEQAHRLARLTERFPLVTLAFPIAEDALEQALR</sequence>
<proteinExistence type="predicted"/>
<dbReference type="EMBL" id="CP072793">
    <property type="protein sequence ID" value="QTR52815.1"/>
    <property type="molecule type" value="Genomic_DNA"/>
</dbReference>
<reference evidence="1" key="1">
    <citation type="submission" date="2021-04" db="EMBL/GenBank/DDBJ databases">
        <title>Genomics, taxonomy and metabolism of representatives of sulfur bacteria of the genus Thiothrix: Thiothrix fructosivorans QT, Thiothrix unzii A1T and three new species, Thiothrix subterranea sp. nov., Thiothrix litoralis sp. nov. and 'Candidatus Thiothrix anitrata' sp. nov.</title>
        <authorList>
            <person name="Ravin N.V."/>
            <person name="Smolyakov D."/>
            <person name="Rudenko T.S."/>
            <person name="Mardanov A.V."/>
            <person name="Beletsky A.V."/>
            <person name="Markov N.D."/>
            <person name="Fomenkov A.I."/>
            <person name="Roberts R.J."/>
            <person name="Karnachuk O.V."/>
            <person name="Novikov A."/>
            <person name="Grabovich M.Y."/>
        </authorList>
    </citation>
    <scope>NUCLEOTIDE SEQUENCE</scope>
    <source>
        <strain evidence="1">A1</strain>
    </source>
</reference>
<organism evidence="1 2">
    <name type="scientific">Thiothrix unzii</name>
    <dbReference type="NCBI Taxonomy" id="111769"/>
    <lineage>
        <taxon>Bacteria</taxon>
        <taxon>Pseudomonadati</taxon>
        <taxon>Pseudomonadota</taxon>
        <taxon>Gammaproteobacteria</taxon>
        <taxon>Thiotrichales</taxon>
        <taxon>Thiotrichaceae</taxon>
        <taxon>Thiothrix</taxon>
    </lineage>
</organism>
<dbReference type="KEGG" id="tun:J9260_14055"/>
<evidence type="ECO:0000313" key="1">
    <source>
        <dbReference type="EMBL" id="QTR52815.1"/>
    </source>
</evidence>
<dbReference type="Proteomes" id="UP000672009">
    <property type="component" value="Chromosome"/>
</dbReference>
<keyword evidence="2" id="KW-1185">Reference proteome</keyword>
<accession>A0A975F9C9</accession>